<dbReference type="Proteomes" id="UP001597419">
    <property type="component" value="Unassembled WGS sequence"/>
</dbReference>
<protein>
    <submittedName>
        <fullName evidence="2">Uncharacterized protein</fullName>
    </submittedName>
</protein>
<reference evidence="3" key="1">
    <citation type="journal article" date="2019" name="Int. J. Syst. Evol. Microbiol.">
        <title>The Global Catalogue of Microorganisms (GCM) 10K type strain sequencing project: providing services to taxonomists for standard genome sequencing and annotation.</title>
        <authorList>
            <consortium name="The Broad Institute Genomics Platform"/>
            <consortium name="The Broad Institute Genome Sequencing Center for Infectious Disease"/>
            <person name="Wu L."/>
            <person name="Ma J."/>
        </authorList>
    </citation>
    <scope>NUCLEOTIDE SEQUENCE [LARGE SCALE GENOMIC DNA]</scope>
    <source>
        <strain evidence="3">CGMCC 4.7643</strain>
    </source>
</reference>
<comment type="caution">
    <text evidence="2">The sequence shown here is derived from an EMBL/GenBank/DDBJ whole genome shotgun (WGS) entry which is preliminary data.</text>
</comment>
<organism evidence="2 3">
    <name type="scientific">Amycolatopsis samaneae</name>
    <dbReference type="NCBI Taxonomy" id="664691"/>
    <lineage>
        <taxon>Bacteria</taxon>
        <taxon>Bacillati</taxon>
        <taxon>Actinomycetota</taxon>
        <taxon>Actinomycetes</taxon>
        <taxon>Pseudonocardiales</taxon>
        <taxon>Pseudonocardiaceae</taxon>
        <taxon>Amycolatopsis</taxon>
    </lineage>
</organism>
<sequence>MSNGRFETQDNNPDAWVGVSSDGVHQDTGTPVASEFIIQGKNPPDHIHIGFDESGDQIFDSSE</sequence>
<dbReference type="RefSeq" id="WP_345393641.1">
    <property type="nucleotide sequence ID" value="NZ_BAABHG010000006.1"/>
</dbReference>
<proteinExistence type="predicted"/>
<evidence type="ECO:0000313" key="2">
    <source>
        <dbReference type="EMBL" id="MFD2460536.1"/>
    </source>
</evidence>
<name>A0ABW5GI66_9PSEU</name>
<feature type="region of interest" description="Disordered" evidence="1">
    <location>
        <begin position="1"/>
        <end position="63"/>
    </location>
</feature>
<evidence type="ECO:0000256" key="1">
    <source>
        <dbReference type="SAM" id="MobiDB-lite"/>
    </source>
</evidence>
<dbReference type="EMBL" id="JBHUKU010000009">
    <property type="protein sequence ID" value="MFD2460536.1"/>
    <property type="molecule type" value="Genomic_DNA"/>
</dbReference>
<evidence type="ECO:0000313" key="3">
    <source>
        <dbReference type="Proteomes" id="UP001597419"/>
    </source>
</evidence>
<feature type="compositionally biased region" description="Polar residues" evidence="1">
    <location>
        <begin position="1"/>
        <end position="12"/>
    </location>
</feature>
<keyword evidence="3" id="KW-1185">Reference proteome</keyword>
<accession>A0ABW5GI66</accession>
<gene>
    <name evidence="2" type="ORF">ACFSYJ_18150</name>
</gene>